<reference evidence="8 9" key="1">
    <citation type="journal article" date="2018" name="Elife">
        <title>Firefly genomes illuminate parallel origins of bioluminescence in beetles.</title>
        <authorList>
            <person name="Fallon T.R."/>
            <person name="Lower S.E."/>
            <person name="Chang C.H."/>
            <person name="Bessho-Uehara M."/>
            <person name="Martin G.J."/>
            <person name="Bewick A.J."/>
            <person name="Behringer M."/>
            <person name="Debat H.J."/>
            <person name="Wong I."/>
            <person name="Day J.C."/>
            <person name="Suvorov A."/>
            <person name="Silva C.J."/>
            <person name="Stanger-Hall K.F."/>
            <person name="Hall D.W."/>
            <person name="Schmitz R.J."/>
            <person name="Nelson D.R."/>
            <person name="Lewis S.M."/>
            <person name="Shigenobu S."/>
            <person name="Bybee S.M."/>
            <person name="Larracuente A.M."/>
            <person name="Oba Y."/>
            <person name="Weng J.K."/>
        </authorList>
    </citation>
    <scope>NUCLEOTIDE SEQUENCE [LARGE SCALE GENOMIC DNA]</scope>
    <source>
        <strain evidence="8">1611_PpyrPB1</strain>
        <tissue evidence="8">Whole body</tissue>
    </source>
</reference>
<dbReference type="GO" id="GO:0070475">
    <property type="term" value="P:rRNA base methylation"/>
    <property type="evidence" value="ECO:0007669"/>
    <property type="project" value="TreeGrafter"/>
</dbReference>
<evidence type="ECO:0000256" key="4">
    <source>
        <dbReference type="ARBA" id="ARBA00022884"/>
    </source>
</evidence>
<dbReference type="Pfam" id="PF21148">
    <property type="entry name" value="NSUN5_fdxn-like"/>
    <property type="match status" value="1"/>
</dbReference>
<dbReference type="InterPro" id="IPR049560">
    <property type="entry name" value="MeTrfase_RsmB-F_NOP2_cat"/>
</dbReference>
<dbReference type="InParanoid" id="A0A5N4ADF8"/>
<dbReference type="EMBL" id="VVIM01000008">
    <property type="protein sequence ID" value="KAB0795355.1"/>
    <property type="molecule type" value="Genomic_DNA"/>
</dbReference>
<dbReference type="AlphaFoldDB" id="A0A5N4ADF8"/>
<evidence type="ECO:0000256" key="1">
    <source>
        <dbReference type="ARBA" id="ARBA00022603"/>
    </source>
</evidence>
<dbReference type="PANTHER" id="PTHR22807:SF4">
    <property type="entry name" value="28S RRNA (CYTOSINE-C(5))-METHYLTRANSFERASE"/>
    <property type="match status" value="1"/>
</dbReference>
<accession>A0A5N4ADF8</accession>
<feature type="region of interest" description="Disordered" evidence="6">
    <location>
        <begin position="579"/>
        <end position="598"/>
    </location>
</feature>
<proteinExistence type="inferred from homology"/>
<feature type="binding site" evidence="5">
    <location>
        <position position="388"/>
    </location>
    <ligand>
        <name>S-adenosyl-L-methionine</name>
        <dbReference type="ChEBI" id="CHEBI:59789"/>
    </ligand>
</feature>
<dbReference type="FunCoup" id="A0A5N4ADF8">
    <property type="interactions" value="1356"/>
</dbReference>
<dbReference type="Pfam" id="PF01189">
    <property type="entry name" value="Methyltr_RsmB-F"/>
    <property type="match status" value="1"/>
</dbReference>
<organism evidence="8 9">
    <name type="scientific">Photinus pyralis</name>
    <name type="common">Common eastern firefly</name>
    <name type="synonym">Lampyris pyralis</name>
    <dbReference type="NCBI Taxonomy" id="7054"/>
    <lineage>
        <taxon>Eukaryota</taxon>
        <taxon>Metazoa</taxon>
        <taxon>Ecdysozoa</taxon>
        <taxon>Arthropoda</taxon>
        <taxon>Hexapoda</taxon>
        <taxon>Insecta</taxon>
        <taxon>Pterygota</taxon>
        <taxon>Neoptera</taxon>
        <taxon>Endopterygota</taxon>
        <taxon>Coleoptera</taxon>
        <taxon>Polyphaga</taxon>
        <taxon>Elateriformia</taxon>
        <taxon>Elateroidea</taxon>
        <taxon>Lampyridae</taxon>
        <taxon>Lampyrinae</taxon>
        <taxon>Photinus</taxon>
    </lineage>
</organism>
<sequence>MENSIDVIIKREPQEQEEQEVNFNSSYTEIDDNIKPLNVKREEEINSFLNEQKFHIKEECDYFGLQIKQESDWNDVDQTHSPPSSSIVASTDIIQTTVKSDYSHQMLSKDTNMWKDENPEHSNYTMNCDEQEQFKHSEKVPQIFKQASKCLRKIIENGSNIKETVYSQRKHINLRAMYALVSKTVQNYSQINDIIARAELLVKETRFDPWLARILVTQLLWSDNGLNGQCRPIEIIKSYQSKLERYAGSNMSVQARVYKPRYVRVNTFALTVDEAIDGFTNEGWEFVEHAGDDYSTFVEQTTSLHSGQFMLDLHIKELLIFSDKAELYNHETFKCKSIFLQDKASCIPVHLLNPTPGTVVLNMCAAPGLKTIFLAERLQNKGTVYAVERDENRYHTLTSLINETGATCIKPIHKDVLKVSAEECPNVEYILINPICSGSGIIDRINVDQVNTVNHDRLTKLIRFQTLLLEHALSQFPQAKRVVYSTSSIHWQENEYVVRNALKKMTDFKLISPDAALNHTFVNICPNQCFKAIQKKCVYTVPKRDLTNAIFVAVFERKREVDASATSTGTRGWLSRHRTYKRNSKEMSRETDQDYQRDFQEDFVETTKSRRKEY</sequence>
<dbReference type="InterPro" id="IPR023267">
    <property type="entry name" value="RCMT"/>
</dbReference>
<dbReference type="PANTHER" id="PTHR22807">
    <property type="entry name" value="NOP2 YEAST -RELATED NOL1/NOP2/FMU SUN DOMAIN-CONTAINING"/>
    <property type="match status" value="1"/>
</dbReference>
<feature type="binding site" evidence="5">
    <location>
        <position position="415"/>
    </location>
    <ligand>
        <name>S-adenosyl-L-methionine</name>
        <dbReference type="ChEBI" id="CHEBI:59789"/>
    </ligand>
</feature>
<dbReference type="InterPro" id="IPR029063">
    <property type="entry name" value="SAM-dependent_MTases_sf"/>
</dbReference>
<evidence type="ECO:0000256" key="5">
    <source>
        <dbReference type="PROSITE-ProRule" id="PRU01023"/>
    </source>
</evidence>
<feature type="domain" description="SAM-dependent MTase RsmB/NOP-type" evidence="7">
    <location>
        <begin position="251"/>
        <end position="558"/>
    </location>
</feature>
<keyword evidence="4 5" id="KW-0694">RNA-binding</keyword>
<evidence type="ECO:0000313" key="9">
    <source>
        <dbReference type="Proteomes" id="UP000327044"/>
    </source>
</evidence>
<evidence type="ECO:0000256" key="6">
    <source>
        <dbReference type="SAM" id="MobiDB-lite"/>
    </source>
</evidence>
<dbReference type="Gene3D" id="3.30.70.1170">
    <property type="entry name" value="Sun protein, domain 3"/>
    <property type="match status" value="1"/>
</dbReference>
<comment type="similarity">
    <text evidence="5">Belongs to the class I-like SAM-binding methyltransferase superfamily. RsmB/NOP family.</text>
</comment>
<dbReference type="Proteomes" id="UP000327044">
    <property type="component" value="Unassembled WGS sequence"/>
</dbReference>
<name>A0A5N4ADF8_PHOPY</name>
<dbReference type="PRINTS" id="PR02008">
    <property type="entry name" value="RCMTFAMILY"/>
</dbReference>
<dbReference type="InterPro" id="IPR049561">
    <property type="entry name" value="NSUN5_7_fdxn-like"/>
</dbReference>
<keyword evidence="1 5" id="KW-0489">Methyltransferase</keyword>
<dbReference type="GO" id="GO:0008173">
    <property type="term" value="F:RNA methyltransferase activity"/>
    <property type="evidence" value="ECO:0007669"/>
    <property type="project" value="InterPro"/>
</dbReference>
<evidence type="ECO:0000259" key="7">
    <source>
        <dbReference type="PROSITE" id="PS51686"/>
    </source>
</evidence>
<keyword evidence="2 5" id="KW-0808">Transferase</keyword>
<feature type="compositionally biased region" description="Basic and acidic residues" evidence="6">
    <location>
        <begin position="583"/>
        <end position="598"/>
    </location>
</feature>
<dbReference type="GO" id="GO:0003723">
    <property type="term" value="F:RNA binding"/>
    <property type="evidence" value="ECO:0007669"/>
    <property type="project" value="UniProtKB-UniRule"/>
</dbReference>
<dbReference type="Pfam" id="PF21153">
    <property type="entry name" value="NSUN5_N"/>
    <property type="match status" value="1"/>
</dbReference>
<keyword evidence="3 5" id="KW-0949">S-adenosyl-L-methionine</keyword>
<dbReference type="InterPro" id="IPR001678">
    <property type="entry name" value="MeTrfase_RsmB-F_NOP2_dom"/>
</dbReference>
<dbReference type="SUPFAM" id="SSF53335">
    <property type="entry name" value="S-adenosyl-L-methionine-dependent methyltransferases"/>
    <property type="match status" value="1"/>
</dbReference>
<keyword evidence="9" id="KW-1185">Reference proteome</keyword>
<dbReference type="GO" id="GO:0005730">
    <property type="term" value="C:nucleolus"/>
    <property type="evidence" value="ECO:0007669"/>
    <property type="project" value="TreeGrafter"/>
</dbReference>
<evidence type="ECO:0000256" key="3">
    <source>
        <dbReference type="ARBA" id="ARBA00022691"/>
    </source>
</evidence>
<protein>
    <recommendedName>
        <fullName evidence="7">SAM-dependent MTase RsmB/NOP-type domain-containing protein</fullName>
    </recommendedName>
</protein>
<evidence type="ECO:0000256" key="2">
    <source>
        <dbReference type="ARBA" id="ARBA00022679"/>
    </source>
</evidence>
<gene>
    <name evidence="8" type="ORF">PPYR_12194</name>
</gene>
<comment type="caution">
    <text evidence="8">The sequence shown here is derived from an EMBL/GenBank/DDBJ whole genome shotgun (WGS) entry which is preliminary data.</text>
</comment>
<comment type="caution">
    <text evidence="5">Lacks conserved residue(s) required for the propagation of feature annotation.</text>
</comment>
<evidence type="ECO:0000313" key="8">
    <source>
        <dbReference type="EMBL" id="KAB0795355.1"/>
    </source>
</evidence>
<dbReference type="Gene3D" id="3.40.50.150">
    <property type="entry name" value="Vaccinia Virus protein VP39"/>
    <property type="match status" value="1"/>
</dbReference>
<dbReference type="InterPro" id="IPR048889">
    <property type="entry name" value="NSUN5_RCM1_N"/>
</dbReference>
<dbReference type="PROSITE" id="PS51686">
    <property type="entry name" value="SAM_MT_RSMB_NOP"/>
    <property type="match status" value="1"/>
</dbReference>